<gene>
    <name evidence="1" type="ORF">H9628_03115</name>
</gene>
<sequence length="83" mass="9231">MTKLTTIALLYSLPANSQVLIHHTPQWFGPNANPVPEFTAAVIPAETKISRLQTTRNRILYPVHTRHPAFSLSSDDGGCFFQP</sequence>
<dbReference type="RefSeq" id="WP_251832653.1">
    <property type="nucleotide sequence ID" value="NZ_JACSPS010000001.1"/>
</dbReference>
<dbReference type="EMBL" id="JACSPS010000001">
    <property type="protein sequence ID" value="MBD8017450.1"/>
    <property type="molecule type" value="Genomic_DNA"/>
</dbReference>
<comment type="caution">
    <text evidence="1">The sequence shown here is derived from an EMBL/GenBank/DDBJ whole genome shotgun (WGS) entry which is preliminary data.</text>
</comment>
<proteinExistence type="predicted"/>
<evidence type="ECO:0000313" key="1">
    <source>
        <dbReference type="EMBL" id="MBD8017450.1"/>
    </source>
</evidence>
<evidence type="ECO:0000313" key="2">
    <source>
        <dbReference type="Proteomes" id="UP000626242"/>
    </source>
</evidence>
<organism evidence="1 2">
    <name type="scientific">Kaistella pullorum</name>
    <dbReference type="NCBI Taxonomy" id="2763074"/>
    <lineage>
        <taxon>Bacteria</taxon>
        <taxon>Pseudomonadati</taxon>
        <taxon>Bacteroidota</taxon>
        <taxon>Flavobacteriia</taxon>
        <taxon>Flavobacteriales</taxon>
        <taxon>Weeksellaceae</taxon>
        <taxon>Chryseobacterium group</taxon>
        <taxon>Kaistella</taxon>
    </lineage>
</organism>
<accession>A0ABR8WKA3</accession>
<keyword evidence="2" id="KW-1185">Reference proteome</keyword>
<name>A0ABR8WKA3_9FLAO</name>
<dbReference type="Proteomes" id="UP000626242">
    <property type="component" value="Unassembled WGS sequence"/>
</dbReference>
<protein>
    <submittedName>
        <fullName evidence="1">Uncharacterized protein</fullName>
    </submittedName>
</protein>
<reference evidence="1 2" key="1">
    <citation type="submission" date="2020-08" db="EMBL/GenBank/DDBJ databases">
        <title>A Genomic Blueprint of the Chicken Gut Microbiome.</title>
        <authorList>
            <person name="Gilroy R."/>
            <person name="Ravi A."/>
            <person name="Getino M."/>
            <person name="Pursley I."/>
            <person name="Horton D.L."/>
            <person name="Alikhan N.-F."/>
            <person name="Baker D."/>
            <person name="Gharbi K."/>
            <person name="Hall N."/>
            <person name="Watson M."/>
            <person name="Adriaenssens E.M."/>
            <person name="Foster-Nyarko E."/>
            <person name="Jarju S."/>
            <person name="Secka A."/>
            <person name="Antonio M."/>
            <person name="Oren A."/>
            <person name="Chaudhuri R."/>
            <person name="La Ragione R.M."/>
            <person name="Hildebrand F."/>
            <person name="Pallen M.J."/>
        </authorList>
    </citation>
    <scope>NUCLEOTIDE SEQUENCE [LARGE SCALE GENOMIC DNA]</scope>
    <source>
        <strain evidence="1 2">Sa1CVA4</strain>
    </source>
</reference>